<keyword evidence="3" id="KW-1003">Cell membrane</keyword>
<dbReference type="RefSeq" id="WP_117118596.1">
    <property type="nucleotide sequence ID" value="NZ_BFBY01000009.1"/>
</dbReference>
<keyword evidence="2" id="KW-0813">Transport</keyword>
<evidence type="ECO:0000256" key="5">
    <source>
        <dbReference type="ARBA" id="ARBA00022989"/>
    </source>
</evidence>
<dbReference type="PANTHER" id="PTHR23517">
    <property type="entry name" value="RESISTANCE PROTEIN MDTM, PUTATIVE-RELATED-RELATED"/>
    <property type="match status" value="1"/>
</dbReference>
<feature type="transmembrane region" description="Helical" evidence="7">
    <location>
        <begin position="372"/>
        <end position="391"/>
    </location>
</feature>
<evidence type="ECO:0000313" key="10">
    <source>
        <dbReference type="Proteomes" id="UP000257317"/>
    </source>
</evidence>
<feature type="transmembrane region" description="Helical" evidence="7">
    <location>
        <begin position="283"/>
        <end position="304"/>
    </location>
</feature>
<feature type="transmembrane region" description="Helical" evidence="7">
    <location>
        <begin position="15"/>
        <end position="36"/>
    </location>
</feature>
<dbReference type="GO" id="GO:0022857">
    <property type="term" value="F:transmembrane transporter activity"/>
    <property type="evidence" value="ECO:0007669"/>
    <property type="project" value="InterPro"/>
</dbReference>
<feature type="transmembrane region" description="Helical" evidence="7">
    <location>
        <begin position="167"/>
        <end position="187"/>
    </location>
</feature>
<dbReference type="PANTHER" id="PTHR23517:SF10">
    <property type="entry name" value="MAJOR FACILITATOR SUPERFAMILY (MFS) PROFILE DOMAIN-CONTAINING PROTEIN"/>
    <property type="match status" value="1"/>
</dbReference>
<reference evidence="10" key="1">
    <citation type="submission" date="2018-03" db="EMBL/GenBank/DDBJ databases">
        <title>New taxa in the Lactobacillus gasseri group.</title>
        <authorList>
            <person name="Tanizawa Y."/>
            <person name="Tohno M."/>
            <person name="Endo A."/>
            <person name="Arita M."/>
        </authorList>
    </citation>
    <scope>NUCLEOTIDE SEQUENCE [LARGE SCALE GENOMIC DNA]</scope>
    <source>
        <strain evidence="10">DSM 24759</strain>
    </source>
</reference>
<dbReference type="Gene3D" id="1.20.1250.20">
    <property type="entry name" value="MFS general substrate transporter like domains"/>
    <property type="match status" value="2"/>
</dbReference>
<evidence type="ECO:0000256" key="1">
    <source>
        <dbReference type="ARBA" id="ARBA00004651"/>
    </source>
</evidence>
<organism evidence="9 10">
    <name type="scientific">Lactobacillus rodentium</name>
    <dbReference type="NCBI Taxonomy" id="947835"/>
    <lineage>
        <taxon>Bacteria</taxon>
        <taxon>Bacillati</taxon>
        <taxon>Bacillota</taxon>
        <taxon>Bacilli</taxon>
        <taxon>Lactobacillales</taxon>
        <taxon>Lactobacillaceae</taxon>
        <taxon>Lactobacillus</taxon>
    </lineage>
</organism>
<comment type="caution">
    <text evidence="9">The sequence shown here is derived from an EMBL/GenBank/DDBJ whole genome shotgun (WGS) entry which is preliminary data.</text>
</comment>
<dbReference type="GO" id="GO:0005886">
    <property type="term" value="C:plasma membrane"/>
    <property type="evidence" value="ECO:0007669"/>
    <property type="project" value="UniProtKB-SubCell"/>
</dbReference>
<feature type="transmembrane region" description="Helical" evidence="7">
    <location>
        <begin position="137"/>
        <end position="161"/>
    </location>
</feature>
<dbReference type="InterPro" id="IPR020846">
    <property type="entry name" value="MFS_dom"/>
</dbReference>
<evidence type="ECO:0000256" key="7">
    <source>
        <dbReference type="SAM" id="Phobius"/>
    </source>
</evidence>
<accession>A0A2Z6TR14</accession>
<dbReference type="Proteomes" id="UP000257317">
    <property type="component" value="Unassembled WGS sequence"/>
</dbReference>
<dbReference type="AlphaFoldDB" id="A0A2Z6TR14"/>
<feature type="transmembrane region" description="Helical" evidence="7">
    <location>
        <begin position="79"/>
        <end position="98"/>
    </location>
</feature>
<dbReference type="InterPro" id="IPR011701">
    <property type="entry name" value="MFS"/>
</dbReference>
<keyword evidence="4 7" id="KW-0812">Transmembrane</keyword>
<dbReference type="EMBL" id="BFBY01000009">
    <property type="protein sequence ID" value="GBG05267.1"/>
    <property type="molecule type" value="Genomic_DNA"/>
</dbReference>
<evidence type="ECO:0000313" key="9">
    <source>
        <dbReference type="EMBL" id="GBG05267.1"/>
    </source>
</evidence>
<dbReference type="InterPro" id="IPR050171">
    <property type="entry name" value="MFS_Transporters"/>
</dbReference>
<name>A0A2Z6TR14_9LACO</name>
<sequence>MKTQVGAKPSDEIKLPWLLLGELFTWIGASFIWPLTSVFLNKQLHVSLAMIGVVLLFNCLANMIGSFIAGWAYDRFNPYYLLIAGSGLDAVVLFLMAADHTWPIYWLWMTLTGFLGGWNGALINSTATSLKSKQPRFVFNMLYFFQNLGVVIGTLIVGYVYDYSVTLLFIIAASLFVVVCLNTIFNYRPIIQFHKERMANKDEKVKQKAESMPRPNWQLTLGFYVALGVIWLMYMNWESNLSVYMVSLGIPFHLYSLLWTINATTIVIVQAILAKYPNIFKTLFHQVIFGIVMFAISFITLIFAKDYPHFVFSMITLTLGEATAMPAMPAYVNELSPISSKGRYQGLTLSSQSIGRAVGPLFGGLIIDRFGYIQFFIVAAIGIFILVGYLIPLHAKLKDKLTIYSH</sequence>
<feature type="transmembrane region" description="Helical" evidence="7">
    <location>
        <begin position="48"/>
        <end position="72"/>
    </location>
</feature>
<evidence type="ECO:0000256" key="3">
    <source>
        <dbReference type="ARBA" id="ARBA00022475"/>
    </source>
</evidence>
<feature type="transmembrane region" description="Helical" evidence="7">
    <location>
        <begin position="104"/>
        <end position="125"/>
    </location>
</feature>
<dbReference type="Pfam" id="PF07690">
    <property type="entry name" value="MFS_1"/>
    <property type="match status" value="1"/>
</dbReference>
<dbReference type="OrthoDB" id="3268460at2"/>
<dbReference type="PROSITE" id="PS50850">
    <property type="entry name" value="MFS"/>
    <property type="match status" value="1"/>
</dbReference>
<gene>
    <name evidence="9" type="ORF">LrDSM24759_11810</name>
</gene>
<dbReference type="CDD" id="cd17329">
    <property type="entry name" value="MFS_MdtH_MDR_like"/>
    <property type="match status" value="1"/>
</dbReference>
<comment type="subcellular location">
    <subcellularLocation>
        <location evidence="1">Cell membrane</location>
        <topology evidence="1">Multi-pass membrane protein</topology>
    </subcellularLocation>
</comment>
<protein>
    <submittedName>
        <fullName evidence="9">Major facilitator superfamily transporter</fullName>
    </submittedName>
</protein>
<feature type="transmembrane region" description="Helical" evidence="7">
    <location>
        <begin position="216"/>
        <end position="234"/>
    </location>
</feature>
<keyword evidence="5 7" id="KW-1133">Transmembrane helix</keyword>
<evidence type="ECO:0000256" key="4">
    <source>
        <dbReference type="ARBA" id="ARBA00022692"/>
    </source>
</evidence>
<dbReference type="SUPFAM" id="SSF103473">
    <property type="entry name" value="MFS general substrate transporter"/>
    <property type="match status" value="1"/>
</dbReference>
<dbReference type="InterPro" id="IPR036259">
    <property type="entry name" value="MFS_trans_sf"/>
</dbReference>
<keyword evidence="10" id="KW-1185">Reference proteome</keyword>
<proteinExistence type="predicted"/>
<feature type="transmembrane region" description="Helical" evidence="7">
    <location>
        <begin position="254"/>
        <end position="276"/>
    </location>
</feature>
<evidence type="ECO:0000256" key="2">
    <source>
        <dbReference type="ARBA" id="ARBA00022448"/>
    </source>
</evidence>
<feature type="domain" description="Major facilitator superfamily (MFS) profile" evidence="8">
    <location>
        <begin position="14"/>
        <end position="398"/>
    </location>
</feature>
<evidence type="ECO:0000259" key="8">
    <source>
        <dbReference type="PROSITE" id="PS50850"/>
    </source>
</evidence>
<evidence type="ECO:0000256" key="6">
    <source>
        <dbReference type="ARBA" id="ARBA00023136"/>
    </source>
</evidence>
<keyword evidence="6 7" id="KW-0472">Membrane</keyword>